<name>A0A2S4L5A4_9HYPO</name>
<feature type="chain" id="PRO_5015404849" evidence="2">
    <location>
        <begin position="22"/>
        <end position="751"/>
    </location>
</feature>
<dbReference type="EMBL" id="PKSG01000232">
    <property type="protein sequence ID" value="POR37600.1"/>
    <property type="molecule type" value="Genomic_DNA"/>
</dbReference>
<comment type="caution">
    <text evidence="4">The sequence shown here is derived from an EMBL/GenBank/DDBJ whole genome shotgun (WGS) entry which is preliminary data.</text>
</comment>
<evidence type="ECO:0000313" key="4">
    <source>
        <dbReference type="EMBL" id="POR37600.1"/>
    </source>
</evidence>
<proteinExistence type="predicted"/>
<feature type="compositionally biased region" description="Polar residues" evidence="1">
    <location>
        <begin position="679"/>
        <end position="689"/>
    </location>
</feature>
<accession>A0A2S4L5A4</accession>
<dbReference type="PANTHER" id="PTHR10963">
    <property type="entry name" value="GLYCOSYL HYDROLASE-RELATED"/>
    <property type="match status" value="1"/>
</dbReference>
<dbReference type="CDD" id="cd02181">
    <property type="entry name" value="GH16_fungal_Lam16A_glucanase"/>
    <property type="match status" value="1"/>
</dbReference>
<dbReference type="Gene3D" id="2.60.120.200">
    <property type="match status" value="1"/>
</dbReference>
<evidence type="ECO:0000259" key="3">
    <source>
        <dbReference type="PROSITE" id="PS51762"/>
    </source>
</evidence>
<dbReference type="OrthoDB" id="192832at2759"/>
<feature type="region of interest" description="Disordered" evidence="1">
    <location>
        <begin position="388"/>
        <end position="414"/>
    </location>
</feature>
<dbReference type="STRING" id="94208.A0A2S4L5A4"/>
<organism evidence="4 5">
    <name type="scientific">Tolypocladium paradoxum</name>
    <dbReference type="NCBI Taxonomy" id="94208"/>
    <lineage>
        <taxon>Eukaryota</taxon>
        <taxon>Fungi</taxon>
        <taxon>Dikarya</taxon>
        <taxon>Ascomycota</taxon>
        <taxon>Pezizomycotina</taxon>
        <taxon>Sordariomycetes</taxon>
        <taxon>Hypocreomycetidae</taxon>
        <taxon>Hypocreales</taxon>
        <taxon>Ophiocordycipitaceae</taxon>
        <taxon>Tolypocladium</taxon>
    </lineage>
</organism>
<dbReference type="Proteomes" id="UP000237481">
    <property type="component" value="Unassembled WGS sequence"/>
</dbReference>
<keyword evidence="5" id="KW-1185">Reference proteome</keyword>
<dbReference type="Pfam" id="PF26113">
    <property type="entry name" value="GH16_XgeA"/>
    <property type="match status" value="1"/>
</dbReference>
<evidence type="ECO:0000256" key="2">
    <source>
        <dbReference type="SAM" id="SignalP"/>
    </source>
</evidence>
<dbReference type="InterPro" id="IPR050546">
    <property type="entry name" value="Glycosyl_Hydrlase_16"/>
</dbReference>
<dbReference type="AlphaFoldDB" id="A0A2S4L5A4"/>
<gene>
    <name evidence="4" type="ORF">TPAR_02201</name>
</gene>
<reference evidence="4 5" key="1">
    <citation type="submission" date="2018-01" db="EMBL/GenBank/DDBJ databases">
        <title>Harnessing the power of phylogenomics to disentangle the directionality and signatures of interkingdom host jumping in the parasitic fungal genus Tolypocladium.</title>
        <authorList>
            <person name="Quandt C.A."/>
            <person name="Patterson W."/>
            <person name="Spatafora J.W."/>
        </authorList>
    </citation>
    <scope>NUCLEOTIDE SEQUENCE [LARGE SCALE GENOMIC DNA]</scope>
    <source>
        <strain evidence="4 5">NRBC 100945</strain>
    </source>
</reference>
<feature type="compositionally biased region" description="Low complexity" evidence="1">
    <location>
        <begin position="470"/>
        <end position="479"/>
    </location>
</feature>
<keyword evidence="2" id="KW-0732">Signal</keyword>
<feature type="region of interest" description="Disordered" evidence="1">
    <location>
        <begin position="438"/>
        <end position="479"/>
    </location>
</feature>
<dbReference type="InterPro" id="IPR000757">
    <property type="entry name" value="Beta-glucanase-like"/>
</dbReference>
<feature type="region of interest" description="Disordered" evidence="1">
    <location>
        <begin position="333"/>
        <end position="360"/>
    </location>
</feature>
<feature type="domain" description="GH16" evidence="3">
    <location>
        <begin position="39"/>
        <end position="288"/>
    </location>
</feature>
<feature type="compositionally biased region" description="Low complexity" evidence="1">
    <location>
        <begin position="438"/>
        <end position="463"/>
    </location>
</feature>
<sequence>MAPSLPSLCTAALACASSVVATKWQLSETYDVSNFFDKFDFFTAPSPNAGLVNFQSRADALQKGLIAYQGNEVYMGVDHKTVITGNNRKRDSVRIESKARYNHGLFIARFTHLPENKCGLWPAFWMYGENWPNDGEVDIMEWWNNAQWNQPALHVGASATYGQCLMDGAGQSANVVTSNCDNGYSNPPNQWMNQGCVAADHSGPWATLDGGVFAMEWTSDFIKLYSWHWSNVPSNIGDDAPDSASWGTPMVYLKNKQCDIDNHFSNQKLVLNLDMCGNPVGSPDIWWTSCAAVTKQATCEDYISNFPDDFSGAYFKLKDIRYFNAVKPATTTTSSTLTSTTSTTASSTSTSTTSTTASSISTSTTSTTALSTSTSTTLTTALSMSTSTTSTTASSTSTTTSSTSTSTTSTTASSTSTSTILSKTTMTISSTKITTTSTSLSSKTTSSGTSSNATSSTSVTSSKPGENVETTKTTQTQATTASITISSTLMHSSKWANSSSTAAPTATSSVDLTTSTVYTTTVHTVTKCPPWVIHCPAGGYTTTETIALYTTVCPVTATQKPTKPTTTTTSSRGAGGRETTITTKVTRTYTITSCAPTVTNCPVGKVTSEVRTTTYCPGEQTPGVPYVSVPGKASSASSSAPAKTASSVFTAPSPLHPSQTTLIYQSQAAVPQPAGPSGNGSNNAIAKPSSATPAPCVGPSCPVSGNPSVSGKPGGEPCRGDNCPPKMVVSGAAKTSFSSLVVLCVAAALML</sequence>
<dbReference type="SUPFAM" id="SSF49899">
    <property type="entry name" value="Concanavalin A-like lectins/glucanases"/>
    <property type="match status" value="1"/>
</dbReference>
<dbReference type="InterPro" id="IPR013320">
    <property type="entry name" value="ConA-like_dom_sf"/>
</dbReference>
<protein>
    <submittedName>
        <fullName evidence="4">Endo-1,3(4)-beta-glucanase</fullName>
    </submittedName>
</protein>
<feature type="signal peptide" evidence="2">
    <location>
        <begin position="1"/>
        <end position="21"/>
    </location>
</feature>
<evidence type="ECO:0000256" key="1">
    <source>
        <dbReference type="SAM" id="MobiDB-lite"/>
    </source>
</evidence>
<evidence type="ECO:0000313" key="5">
    <source>
        <dbReference type="Proteomes" id="UP000237481"/>
    </source>
</evidence>
<dbReference type="PANTHER" id="PTHR10963:SF24">
    <property type="entry name" value="GLYCOSIDASE C21B10.07-RELATED"/>
    <property type="match status" value="1"/>
</dbReference>
<dbReference type="GO" id="GO:0009251">
    <property type="term" value="P:glucan catabolic process"/>
    <property type="evidence" value="ECO:0007669"/>
    <property type="project" value="TreeGrafter"/>
</dbReference>
<dbReference type="GO" id="GO:0004553">
    <property type="term" value="F:hydrolase activity, hydrolyzing O-glycosyl compounds"/>
    <property type="evidence" value="ECO:0007669"/>
    <property type="project" value="InterPro"/>
</dbReference>
<feature type="region of interest" description="Disordered" evidence="1">
    <location>
        <begin position="670"/>
        <end position="689"/>
    </location>
</feature>
<dbReference type="PROSITE" id="PS51762">
    <property type="entry name" value="GH16_2"/>
    <property type="match status" value="1"/>
</dbReference>